<evidence type="ECO:0000256" key="3">
    <source>
        <dbReference type="ARBA" id="ARBA00023163"/>
    </source>
</evidence>
<feature type="domain" description="HTH tetR-type" evidence="5">
    <location>
        <begin position="12"/>
        <end position="72"/>
    </location>
</feature>
<keyword evidence="3" id="KW-0804">Transcription</keyword>
<keyword evidence="1" id="KW-0805">Transcription regulation</keyword>
<dbReference type="Pfam" id="PF16859">
    <property type="entry name" value="TetR_C_11"/>
    <property type="match status" value="1"/>
</dbReference>
<dbReference type="EMBL" id="JANYMP010000003">
    <property type="protein sequence ID" value="MCS7476903.1"/>
    <property type="molecule type" value="Genomic_DNA"/>
</dbReference>
<sequence length="193" mass="21704">MSGQQSRDPRVERSRTAVLAAVVELLRERGLPSVTIEAVLSRSGVSRATLYRHWPTRRALLIDGLNRLMPPPLEVLDRGTVEEQLRFFVDSLAKQLSAHPWATVLPTLLDEARRDPEFATFMPAFLDARRSTLRTVTANAARRGELRDDIDSAVAIAQISGPLLYRRLVSDEPLDEYFCDQVATGFLATYRPM</sequence>
<dbReference type="RefSeq" id="WP_259622416.1">
    <property type="nucleotide sequence ID" value="NZ_JANYMP010000003.1"/>
</dbReference>
<reference evidence="6" key="1">
    <citation type="submission" date="2022-08" db="EMBL/GenBank/DDBJ databases">
        <authorList>
            <person name="Tistechok S."/>
            <person name="Samborskyy M."/>
            <person name="Roman I."/>
        </authorList>
    </citation>
    <scope>NUCLEOTIDE SEQUENCE</scope>
    <source>
        <strain evidence="6">DSM 103496</strain>
    </source>
</reference>
<evidence type="ECO:0000259" key="5">
    <source>
        <dbReference type="PROSITE" id="PS50977"/>
    </source>
</evidence>
<keyword evidence="2 4" id="KW-0238">DNA-binding</keyword>
<dbReference type="Gene3D" id="1.10.357.10">
    <property type="entry name" value="Tetracycline Repressor, domain 2"/>
    <property type="match status" value="1"/>
</dbReference>
<evidence type="ECO:0000313" key="6">
    <source>
        <dbReference type="EMBL" id="MCS7476903.1"/>
    </source>
</evidence>
<accession>A0A9X2VKM5</accession>
<dbReference type="SUPFAM" id="SSF46689">
    <property type="entry name" value="Homeodomain-like"/>
    <property type="match status" value="1"/>
</dbReference>
<keyword evidence="7" id="KW-1185">Reference proteome</keyword>
<comment type="caution">
    <text evidence="6">The sequence shown here is derived from an EMBL/GenBank/DDBJ whole genome shotgun (WGS) entry which is preliminary data.</text>
</comment>
<dbReference type="Pfam" id="PF00440">
    <property type="entry name" value="TetR_N"/>
    <property type="match status" value="1"/>
</dbReference>
<evidence type="ECO:0000313" key="7">
    <source>
        <dbReference type="Proteomes" id="UP001141259"/>
    </source>
</evidence>
<dbReference type="PRINTS" id="PR00455">
    <property type="entry name" value="HTHTETR"/>
</dbReference>
<dbReference type="PANTHER" id="PTHR30055:SF148">
    <property type="entry name" value="TETR-FAMILY TRANSCRIPTIONAL REGULATOR"/>
    <property type="match status" value="1"/>
</dbReference>
<dbReference type="GO" id="GO:0003700">
    <property type="term" value="F:DNA-binding transcription factor activity"/>
    <property type="evidence" value="ECO:0007669"/>
    <property type="project" value="TreeGrafter"/>
</dbReference>
<name>A0A9X2VKM5_9PSEU</name>
<dbReference type="InterPro" id="IPR001647">
    <property type="entry name" value="HTH_TetR"/>
</dbReference>
<evidence type="ECO:0000256" key="4">
    <source>
        <dbReference type="PROSITE-ProRule" id="PRU00335"/>
    </source>
</evidence>
<dbReference type="GO" id="GO:0000976">
    <property type="term" value="F:transcription cis-regulatory region binding"/>
    <property type="evidence" value="ECO:0007669"/>
    <property type="project" value="TreeGrafter"/>
</dbReference>
<dbReference type="SUPFAM" id="SSF48498">
    <property type="entry name" value="Tetracyclin repressor-like, C-terminal domain"/>
    <property type="match status" value="1"/>
</dbReference>
<proteinExistence type="predicted"/>
<dbReference type="Gene3D" id="1.10.10.60">
    <property type="entry name" value="Homeodomain-like"/>
    <property type="match status" value="1"/>
</dbReference>
<organism evidence="6 7">
    <name type="scientific">Umezawaea endophytica</name>
    <dbReference type="NCBI Taxonomy" id="1654476"/>
    <lineage>
        <taxon>Bacteria</taxon>
        <taxon>Bacillati</taxon>
        <taxon>Actinomycetota</taxon>
        <taxon>Actinomycetes</taxon>
        <taxon>Pseudonocardiales</taxon>
        <taxon>Pseudonocardiaceae</taxon>
        <taxon>Umezawaea</taxon>
    </lineage>
</organism>
<dbReference type="InterPro" id="IPR050109">
    <property type="entry name" value="HTH-type_TetR-like_transc_reg"/>
</dbReference>
<evidence type="ECO:0000256" key="2">
    <source>
        <dbReference type="ARBA" id="ARBA00023125"/>
    </source>
</evidence>
<dbReference type="InterPro" id="IPR009057">
    <property type="entry name" value="Homeodomain-like_sf"/>
</dbReference>
<feature type="DNA-binding region" description="H-T-H motif" evidence="4">
    <location>
        <begin position="35"/>
        <end position="54"/>
    </location>
</feature>
<dbReference type="Proteomes" id="UP001141259">
    <property type="component" value="Unassembled WGS sequence"/>
</dbReference>
<gene>
    <name evidence="6" type="ORF">NZH93_08545</name>
</gene>
<dbReference type="PANTHER" id="PTHR30055">
    <property type="entry name" value="HTH-TYPE TRANSCRIPTIONAL REGULATOR RUTR"/>
    <property type="match status" value="1"/>
</dbReference>
<dbReference type="AlphaFoldDB" id="A0A9X2VKM5"/>
<dbReference type="InterPro" id="IPR036271">
    <property type="entry name" value="Tet_transcr_reg_TetR-rel_C_sf"/>
</dbReference>
<dbReference type="InterPro" id="IPR011075">
    <property type="entry name" value="TetR_C"/>
</dbReference>
<protein>
    <submittedName>
        <fullName evidence="6">TetR/AcrR family transcriptional regulator</fullName>
    </submittedName>
</protein>
<evidence type="ECO:0000256" key="1">
    <source>
        <dbReference type="ARBA" id="ARBA00023015"/>
    </source>
</evidence>
<dbReference type="PROSITE" id="PS50977">
    <property type="entry name" value="HTH_TETR_2"/>
    <property type="match status" value="1"/>
</dbReference>